<name>A0AAE1BG55_PETCI</name>
<feature type="non-terminal residue" evidence="1">
    <location>
        <position position="30"/>
    </location>
</feature>
<dbReference type="Proteomes" id="UP001286313">
    <property type="component" value="Unassembled WGS sequence"/>
</dbReference>
<sequence length="30" mass="3383">MEWKLPAGKLVRTVSGEAGWRPVMSRVGRQ</sequence>
<dbReference type="EMBL" id="JAWQEG010008642">
    <property type="protein sequence ID" value="KAK3849903.1"/>
    <property type="molecule type" value="Genomic_DNA"/>
</dbReference>
<organism evidence="1 2">
    <name type="scientific">Petrolisthes cinctipes</name>
    <name type="common">Flat porcelain crab</name>
    <dbReference type="NCBI Taxonomy" id="88211"/>
    <lineage>
        <taxon>Eukaryota</taxon>
        <taxon>Metazoa</taxon>
        <taxon>Ecdysozoa</taxon>
        <taxon>Arthropoda</taxon>
        <taxon>Crustacea</taxon>
        <taxon>Multicrustacea</taxon>
        <taxon>Malacostraca</taxon>
        <taxon>Eumalacostraca</taxon>
        <taxon>Eucarida</taxon>
        <taxon>Decapoda</taxon>
        <taxon>Pleocyemata</taxon>
        <taxon>Anomura</taxon>
        <taxon>Galatheoidea</taxon>
        <taxon>Porcellanidae</taxon>
        <taxon>Petrolisthes</taxon>
    </lineage>
</organism>
<accession>A0AAE1BG55</accession>
<proteinExistence type="predicted"/>
<protein>
    <submittedName>
        <fullName evidence="1">Uncharacterized protein</fullName>
    </submittedName>
</protein>
<evidence type="ECO:0000313" key="1">
    <source>
        <dbReference type="EMBL" id="KAK3849903.1"/>
    </source>
</evidence>
<dbReference type="AlphaFoldDB" id="A0AAE1BG55"/>
<comment type="caution">
    <text evidence="1">The sequence shown here is derived from an EMBL/GenBank/DDBJ whole genome shotgun (WGS) entry which is preliminary data.</text>
</comment>
<evidence type="ECO:0000313" key="2">
    <source>
        <dbReference type="Proteomes" id="UP001286313"/>
    </source>
</evidence>
<keyword evidence="2" id="KW-1185">Reference proteome</keyword>
<gene>
    <name evidence="1" type="ORF">Pcinc_043359</name>
</gene>
<reference evidence="1" key="1">
    <citation type="submission" date="2023-10" db="EMBL/GenBank/DDBJ databases">
        <title>Genome assemblies of two species of porcelain crab, Petrolisthes cinctipes and Petrolisthes manimaculis (Anomura: Porcellanidae).</title>
        <authorList>
            <person name="Angst P."/>
        </authorList>
    </citation>
    <scope>NUCLEOTIDE SEQUENCE</scope>
    <source>
        <strain evidence="1">PB745_01</strain>
        <tissue evidence="1">Gill</tissue>
    </source>
</reference>